<comment type="caution">
    <text evidence="4">The sequence shown here is derived from an EMBL/GenBank/DDBJ whole genome shotgun (WGS) entry which is preliminary data.</text>
</comment>
<dbReference type="EMBL" id="CAJOAX010001247">
    <property type="protein sequence ID" value="CAF3698985.1"/>
    <property type="molecule type" value="Genomic_DNA"/>
</dbReference>
<evidence type="ECO:0000313" key="5">
    <source>
        <dbReference type="Proteomes" id="UP000663836"/>
    </source>
</evidence>
<dbReference type="EMBL" id="CAJNOT010000791">
    <property type="protein sequence ID" value="CAF1081569.1"/>
    <property type="molecule type" value="Genomic_DNA"/>
</dbReference>
<dbReference type="EMBL" id="CAJOBD010000700">
    <property type="protein sequence ID" value="CAF3707847.1"/>
    <property type="molecule type" value="Genomic_DNA"/>
</dbReference>
<evidence type="ECO:0000313" key="2">
    <source>
        <dbReference type="EMBL" id="CAF1114863.1"/>
    </source>
</evidence>
<sequence>MQSADKKPKCGIIHSSTTTSTIAKFSEITEPGITACCSSVKPSESLSSSSSSTMAVTRDISLIPSGISRSAKGLPTQVELSSYKANKDNWSF</sequence>
<reference evidence="4" key="1">
    <citation type="submission" date="2021-02" db="EMBL/GenBank/DDBJ databases">
        <authorList>
            <person name="Nowell W R."/>
        </authorList>
    </citation>
    <scope>NUCLEOTIDE SEQUENCE</scope>
</reference>
<dbReference type="Proteomes" id="UP000663864">
    <property type="component" value="Unassembled WGS sequence"/>
</dbReference>
<organism evidence="4 5">
    <name type="scientific">Rotaria sordida</name>
    <dbReference type="NCBI Taxonomy" id="392033"/>
    <lineage>
        <taxon>Eukaryota</taxon>
        <taxon>Metazoa</taxon>
        <taxon>Spiralia</taxon>
        <taxon>Gnathifera</taxon>
        <taxon>Rotifera</taxon>
        <taxon>Eurotatoria</taxon>
        <taxon>Bdelloidea</taxon>
        <taxon>Philodinida</taxon>
        <taxon>Philodinidae</taxon>
        <taxon>Rotaria</taxon>
    </lineage>
</organism>
<dbReference type="EMBL" id="CAJNOO010001207">
    <property type="protein sequence ID" value="CAF1114863.1"/>
    <property type="molecule type" value="Genomic_DNA"/>
</dbReference>
<accession>A0A818VJX0</accession>
<proteinExistence type="predicted"/>
<protein>
    <submittedName>
        <fullName evidence="4">Uncharacterized protein</fullName>
    </submittedName>
</protein>
<dbReference type="Proteomes" id="UP000663823">
    <property type="component" value="Unassembled WGS sequence"/>
</dbReference>
<dbReference type="AlphaFoldDB" id="A0A818VJX0"/>
<evidence type="ECO:0000313" key="1">
    <source>
        <dbReference type="EMBL" id="CAF1081569.1"/>
    </source>
</evidence>
<dbReference type="Proteomes" id="UP000663882">
    <property type="component" value="Unassembled WGS sequence"/>
</dbReference>
<dbReference type="Proteomes" id="UP000663836">
    <property type="component" value="Unassembled WGS sequence"/>
</dbReference>
<evidence type="ECO:0000313" key="3">
    <source>
        <dbReference type="EMBL" id="CAF3698985.1"/>
    </source>
</evidence>
<evidence type="ECO:0000313" key="4">
    <source>
        <dbReference type="EMBL" id="CAF3707847.1"/>
    </source>
</evidence>
<gene>
    <name evidence="4" type="ORF">JBS370_LOCUS9943</name>
    <name evidence="3" type="ORF">OTI717_LOCUS12397</name>
    <name evidence="2" type="ORF">RFH988_LOCUS20035</name>
    <name evidence="1" type="ORF">ZHD862_LOCUS16614</name>
</gene>
<name>A0A818VJX0_9BILA</name>